<feature type="domain" description="Peptidase M24" evidence="16">
    <location>
        <begin position="328"/>
        <end position="547"/>
    </location>
</feature>
<feature type="domain" description="Peptidase M24 C-terminal" evidence="18">
    <location>
        <begin position="558"/>
        <end position="619"/>
    </location>
</feature>
<feature type="domain" description="Creatinase N-terminal" evidence="17">
    <location>
        <begin position="11"/>
        <end position="137"/>
    </location>
</feature>
<evidence type="ECO:0000256" key="9">
    <source>
        <dbReference type="ARBA" id="ARBA00022723"/>
    </source>
</evidence>
<dbReference type="STRING" id="717646.M2NEH0"/>
<dbReference type="eggNOG" id="KOG2413">
    <property type="taxonomic scope" value="Eukaryota"/>
</dbReference>
<keyword evidence="9 15" id="KW-0479">Metal-binding</keyword>
<evidence type="ECO:0000256" key="6">
    <source>
        <dbReference type="ARBA" id="ARBA00020658"/>
    </source>
</evidence>
<dbReference type="HOGENOM" id="CLU_011781_2_3_1"/>
<protein>
    <recommendedName>
        <fullName evidence="6">Probable Xaa-Pro aminopeptidase P</fullName>
        <ecNumber evidence="5">3.4.11.9</ecNumber>
    </recommendedName>
    <alternativeName>
        <fullName evidence="13">Aminoacylproline aminopeptidase</fullName>
    </alternativeName>
    <alternativeName>
        <fullName evidence="14">Prolidase</fullName>
    </alternativeName>
</protein>
<comment type="cofactor">
    <cofactor evidence="2">
        <name>Mn(2+)</name>
        <dbReference type="ChEBI" id="CHEBI:29035"/>
    </cofactor>
</comment>
<accession>M2NEH0</accession>
<dbReference type="PANTHER" id="PTHR43763">
    <property type="entry name" value="XAA-PRO AMINOPEPTIDASE 1"/>
    <property type="match status" value="1"/>
</dbReference>
<evidence type="ECO:0000256" key="11">
    <source>
        <dbReference type="ARBA" id="ARBA00023049"/>
    </source>
</evidence>
<evidence type="ECO:0000256" key="1">
    <source>
        <dbReference type="ARBA" id="ARBA00001424"/>
    </source>
</evidence>
<evidence type="ECO:0000256" key="5">
    <source>
        <dbReference type="ARBA" id="ARBA00012574"/>
    </source>
</evidence>
<name>M2NEH0_BAUPA</name>
<dbReference type="InterPro" id="IPR001131">
    <property type="entry name" value="Peptidase_M24B_aminopep-P_CS"/>
</dbReference>
<dbReference type="OMA" id="EPGMILS"/>
<dbReference type="Pfam" id="PF01321">
    <property type="entry name" value="Creatinase_N"/>
    <property type="match status" value="1"/>
</dbReference>
<keyword evidence="20" id="KW-1185">Reference proteome</keyword>
<dbReference type="FunFam" id="3.40.350.10:FF:000010">
    <property type="entry name" value="Probable Xaa-Pro aminopeptidase P"/>
    <property type="match status" value="1"/>
</dbReference>
<dbReference type="Proteomes" id="UP000011761">
    <property type="component" value="Unassembled WGS sequence"/>
</dbReference>
<keyword evidence="12" id="KW-0464">Manganese</keyword>
<organism evidence="19 20">
    <name type="scientific">Baudoinia panamericana (strain UAMH 10762)</name>
    <name type="common">Angels' share fungus</name>
    <name type="synonym">Baudoinia compniacensis (strain UAMH 10762)</name>
    <dbReference type="NCBI Taxonomy" id="717646"/>
    <lineage>
        <taxon>Eukaryota</taxon>
        <taxon>Fungi</taxon>
        <taxon>Dikarya</taxon>
        <taxon>Ascomycota</taxon>
        <taxon>Pezizomycotina</taxon>
        <taxon>Dothideomycetes</taxon>
        <taxon>Dothideomycetidae</taxon>
        <taxon>Mycosphaerellales</taxon>
        <taxon>Teratosphaeriaceae</taxon>
        <taxon>Baudoinia</taxon>
    </lineage>
</organism>
<dbReference type="EMBL" id="KB445554">
    <property type="protein sequence ID" value="EMC97360.1"/>
    <property type="molecule type" value="Genomic_DNA"/>
</dbReference>
<dbReference type="RefSeq" id="XP_007675775.1">
    <property type="nucleotide sequence ID" value="XM_007677585.1"/>
</dbReference>
<dbReference type="Gene3D" id="3.40.350.10">
    <property type="entry name" value="Creatinase/prolidase N-terminal domain"/>
    <property type="match status" value="2"/>
</dbReference>
<dbReference type="Pfam" id="PF16188">
    <property type="entry name" value="Peptidase_M24_C"/>
    <property type="match status" value="1"/>
</dbReference>
<gene>
    <name evidence="19" type="ORF">BAUCODRAFT_147453</name>
</gene>
<dbReference type="AlphaFoldDB" id="M2NEH0"/>
<dbReference type="SUPFAM" id="SSF55920">
    <property type="entry name" value="Creatinase/aminopeptidase"/>
    <property type="match status" value="1"/>
</dbReference>
<evidence type="ECO:0000313" key="19">
    <source>
        <dbReference type="EMBL" id="EMC97360.1"/>
    </source>
</evidence>
<dbReference type="SUPFAM" id="SSF53092">
    <property type="entry name" value="Creatinase/prolidase N-terminal domain"/>
    <property type="match status" value="1"/>
</dbReference>
<keyword evidence="10" id="KW-0378">Hydrolase</keyword>
<dbReference type="Pfam" id="PF00557">
    <property type="entry name" value="Peptidase_M24"/>
    <property type="match status" value="1"/>
</dbReference>
<dbReference type="GO" id="GO:0005737">
    <property type="term" value="C:cytoplasm"/>
    <property type="evidence" value="ECO:0007669"/>
    <property type="project" value="UniProtKB-ARBA"/>
</dbReference>
<dbReference type="InterPro" id="IPR036005">
    <property type="entry name" value="Creatinase/aminopeptidase-like"/>
</dbReference>
<dbReference type="GO" id="GO:0006508">
    <property type="term" value="P:proteolysis"/>
    <property type="evidence" value="ECO:0007669"/>
    <property type="project" value="UniProtKB-KW"/>
</dbReference>
<dbReference type="InterPro" id="IPR032416">
    <property type="entry name" value="Peptidase_M24_C"/>
</dbReference>
<dbReference type="InterPro" id="IPR050422">
    <property type="entry name" value="X-Pro_aminopeptidase_P"/>
</dbReference>
<dbReference type="InterPro" id="IPR033740">
    <property type="entry name" value="Pept_M24B"/>
</dbReference>
<evidence type="ECO:0000259" key="17">
    <source>
        <dbReference type="Pfam" id="PF01321"/>
    </source>
</evidence>
<comment type="catalytic activity">
    <reaction evidence="1">
        <text>Release of any N-terminal amino acid, including proline, that is linked to proline, even from a dipeptide or tripeptide.</text>
        <dbReference type="EC" id="3.4.11.9"/>
    </reaction>
</comment>
<dbReference type="GO" id="GO:0046872">
    <property type="term" value="F:metal ion binding"/>
    <property type="evidence" value="ECO:0007669"/>
    <property type="project" value="UniProtKB-KW"/>
</dbReference>
<dbReference type="EC" id="3.4.11.9" evidence="5"/>
<evidence type="ECO:0000313" key="20">
    <source>
        <dbReference type="Proteomes" id="UP000011761"/>
    </source>
</evidence>
<dbReference type="InterPro" id="IPR000994">
    <property type="entry name" value="Pept_M24"/>
</dbReference>
<dbReference type="GeneID" id="19108765"/>
<proteinExistence type="inferred from homology"/>
<dbReference type="FunFam" id="3.90.230.10:FF:000007">
    <property type="entry name" value="Xaa-Pro aminopeptidase P"/>
    <property type="match status" value="1"/>
</dbReference>
<dbReference type="Gene3D" id="3.90.230.10">
    <property type="entry name" value="Creatinase/methionine aminopeptidase superfamily"/>
    <property type="match status" value="1"/>
</dbReference>
<dbReference type="PROSITE" id="PS00491">
    <property type="entry name" value="PROLINE_PEPTIDASE"/>
    <property type="match status" value="1"/>
</dbReference>
<evidence type="ECO:0000256" key="10">
    <source>
        <dbReference type="ARBA" id="ARBA00022801"/>
    </source>
</evidence>
<dbReference type="GO" id="GO:0070006">
    <property type="term" value="F:metalloaminopeptidase activity"/>
    <property type="evidence" value="ECO:0007669"/>
    <property type="project" value="InterPro"/>
</dbReference>
<reference evidence="19 20" key="1">
    <citation type="journal article" date="2012" name="PLoS Pathog.">
        <title>Diverse lifestyles and strategies of plant pathogenesis encoded in the genomes of eighteen Dothideomycetes fungi.</title>
        <authorList>
            <person name="Ohm R.A."/>
            <person name="Feau N."/>
            <person name="Henrissat B."/>
            <person name="Schoch C.L."/>
            <person name="Horwitz B.A."/>
            <person name="Barry K.W."/>
            <person name="Condon B.J."/>
            <person name="Copeland A.C."/>
            <person name="Dhillon B."/>
            <person name="Glaser F."/>
            <person name="Hesse C.N."/>
            <person name="Kosti I."/>
            <person name="LaButti K."/>
            <person name="Lindquist E.A."/>
            <person name="Lucas S."/>
            <person name="Salamov A.A."/>
            <person name="Bradshaw R.E."/>
            <person name="Ciuffetti L."/>
            <person name="Hamelin R.C."/>
            <person name="Kema G.H.J."/>
            <person name="Lawrence C."/>
            <person name="Scott J.A."/>
            <person name="Spatafora J.W."/>
            <person name="Turgeon B.G."/>
            <person name="de Wit P.J.G.M."/>
            <person name="Zhong S."/>
            <person name="Goodwin S.B."/>
            <person name="Grigoriev I.V."/>
        </authorList>
    </citation>
    <scope>NUCLEOTIDE SEQUENCE [LARGE SCALE GENOMIC DNA]</scope>
    <source>
        <strain evidence="19 20">UAMH 10762</strain>
    </source>
</reference>
<dbReference type="InterPro" id="IPR029149">
    <property type="entry name" value="Creatin/AminoP/Spt16_N"/>
</dbReference>
<evidence type="ECO:0000256" key="2">
    <source>
        <dbReference type="ARBA" id="ARBA00001936"/>
    </source>
</evidence>
<dbReference type="Pfam" id="PF16189">
    <property type="entry name" value="Creatinase_N_2"/>
    <property type="match status" value="1"/>
</dbReference>
<dbReference type="FunFam" id="3.40.350.10:FF:000003">
    <property type="entry name" value="Xaa-pro aminopeptidase P"/>
    <property type="match status" value="1"/>
</dbReference>
<dbReference type="OrthoDB" id="9995434at2759"/>
<evidence type="ECO:0000256" key="13">
    <source>
        <dbReference type="ARBA" id="ARBA00030849"/>
    </source>
</evidence>
<keyword evidence="11" id="KW-0482">Metalloprotease</keyword>
<dbReference type="CDD" id="cd01085">
    <property type="entry name" value="APP"/>
    <property type="match status" value="1"/>
</dbReference>
<evidence type="ECO:0000256" key="15">
    <source>
        <dbReference type="RuleBase" id="RU000590"/>
    </source>
</evidence>
<evidence type="ECO:0000256" key="4">
    <source>
        <dbReference type="ARBA" id="ARBA00008766"/>
    </source>
</evidence>
<keyword evidence="7" id="KW-0031">Aminopeptidase</keyword>
<dbReference type="KEGG" id="bcom:BAUCODRAFT_147453"/>
<evidence type="ECO:0000256" key="8">
    <source>
        <dbReference type="ARBA" id="ARBA00022670"/>
    </source>
</evidence>
<dbReference type="InterPro" id="IPR000587">
    <property type="entry name" value="Creatinase_N"/>
</dbReference>
<keyword evidence="8" id="KW-0645">Protease</keyword>
<evidence type="ECO:0000256" key="3">
    <source>
        <dbReference type="ARBA" id="ARBA00002443"/>
    </source>
</evidence>
<evidence type="ECO:0000256" key="7">
    <source>
        <dbReference type="ARBA" id="ARBA00022438"/>
    </source>
</evidence>
<evidence type="ECO:0000259" key="16">
    <source>
        <dbReference type="Pfam" id="PF00557"/>
    </source>
</evidence>
<evidence type="ECO:0000259" key="18">
    <source>
        <dbReference type="Pfam" id="PF16188"/>
    </source>
</evidence>
<comment type="function">
    <text evidence="3">Catalyzes the removal of a penultimate prolyl residue from the N-termini of peptides.</text>
</comment>
<dbReference type="PANTHER" id="PTHR43763:SF6">
    <property type="entry name" value="XAA-PRO AMINOPEPTIDASE 1"/>
    <property type="match status" value="1"/>
</dbReference>
<comment type="similarity">
    <text evidence="4 15">Belongs to the peptidase M24B family.</text>
</comment>
<evidence type="ECO:0000256" key="12">
    <source>
        <dbReference type="ARBA" id="ARBA00023211"/>
    </source>
</evidence>
<evidence type="ECO:0000256" key="14">
    <source>
        <dbReference type="ARBA" id="ARBA00032413"/>
    </source>
</evidence>
<sequence>MAIDQVDTTERLRHLRELMRQKKVDIYIVPSQDAHSSEYIAPTDARREFISGFSGSAGTAVITHDKAALATDGRYFNQASKQLDSNWTLLKQGLQDVPTWQEWTVDEAADGKLGLTVGVDPTLFTSTEARKLHKGIEKKGGKGLVAIADNLVDQVWAKQKPARPNEAVNVLGQDYAGKKFQDKIEELRKELDKRKAAGFVVSMLDEVAWLFNLRGNDIPYNPVFFSYALITPTIATLYIDETKLKDNAKAHLMGVNIRPYDAIFSDIAALAKDEPSTNGTTSTPKQKYLMSTAASWALSQALGGEDKVDEVRSLIAEAKAVKNATELEGMRQCHIRDGAALIEYFAWLEEELIQKKSAIDEVQGADKLEQIRQKHEKFVGLSFDTISSTGANAAVIHYKPEPGNCSTIDPNKIYLCDSGAQYLDGTTDTTRTLHFGEPTPMEREAYTLVLKGHIALDLAVFPKGTSGFSIDALARQYLWSNGLEYRHGTGHGVGSYLNVHEGPIGIGQRVQYAEVPLAAGNVISNEPGYYEDGNFGVRIENLFMVREVETKHRFGDKPYLGFEHVTMVPMCRKLIDVGLLTGREVDWLNEYHKEVWEKTARYFEKDERSKKWLERECAPYAAS</sequence>